<accession>A0A679K1D4</accession>
<name>A0A679K1D4_9HYPH</name>
<organism evidence="1">
    <name type="scientific">Methylobacterium bullatum</name>
    <dbReference type="NCBI Taxonomy" id="570505"/>
    <lineage>
        <taxon>Bacteria</taxon>
        <taxon>Pseudomonadati</taxon>
        <taxon>Pseudomonadota</taxon>
        <taxon>Alphaproteobacteria</taxon>
        <taxon>Hyphomicrobiales</taxon>
        <taxon>Methylobacteriaceae</taxon>
        <taxon>Methylobacterium</taxon>
    </lineage>
</organism>
<protein>
    <recommendedName>
        <fullName evidence="2">Glycosyltransferase</fullName>
    </recommendedName>
</protein>
<gene>
    <name evidence="1" type="ORF">MBLL_02784</name>
</gene>
<dbReference type="AlphaFoldDB" id="A0A679K1D4"/>
<proteinExistence type="predicted"/>
<evidence type="ECO:0000313" key="1">
    <source>
        <dbReference type="EMBL" id="CAA2143356.1"/>
    </source>
</evidence>
<dbReference type="Gene3D" id="3.40.50.2000">
    <property type="entry name" value="Glycogen Phosphorylase B"/>
    <property type="match status" value="1"/>
</dbReference>
<evidence type="ECO:0008006" key="2">
    <source>
        <dbReference type="Google" id="ProtNLM"/>
    </source>
</evidence>
<dbReference type="EMBL" id="LR743511">
    <property type="protein sequence ID" value="CAA2143356.1"/>
    <property type="molecule type" value="Genomic_DNA"/>
</dbReference>
<dbReference type="SUPFAM" id="SSF53756">
    <property type="entry name" value="UDP-Glycosyltransferase/glycogen phosphorylase"/>
    <property type="match status" value="1"/>
</dbReference>
<dbReference type="RefSeq" id="WP_339161798.1">
    <property type="nucleotide sequence ID" value="NZ_LR743511.1"/>
</dbReference>
<sequence>MSEAAAHRRPVGYYVHHQGAGHWQRANLIAARLDRPVTLIGTLADIDTSTANGAILDLPDDRLTGFDGQDGEAIRPDCFHYVPVGIDRIRARMGRLAAWMAEHDPALLIVDVSVEVTLLARLLSVPTLVVRLAGNRTDIPHLEGFRSAERLLAFNPPEIETAGTPDWVRAKTLYAGFLADAPKASAPDDGSIVVIYGRGGTGGSASDLAAAARAVPDRHWHVLGPVEPLATDAPPNLHLHGWVAETGPYLDRAALVVGGGGDGVVAAVATRAKRFLCLPEPRAFDEQTAKAESLAALGAAIVRTAWPDAAEWPALVQAGLALDPAVIGGLVQADAIGRTVAIIEEVIAGIERRRAPWV</sequence>
<reference evidence="1" key="1">
    <citation type="submission" date="2019-12" db="EMBL/GenBank/DDBJ databases">
        <authorList>
            <person name="Cremers G."/>
        </authorList>
    </citation>
    <scope>NUCLEOTIDE SEQUENCE</scope>
    <source>
        <strain evidence="1">Mbul2</strain>
    </source>
</reference>